<reference evidence="2" key="1">
    <citation type="journal article" date="2016" name="Nature">
        <title>Genome evolution in the allotetraploid frog Xenopus laevis.</title>
        <authorList>
            <person name="Session A.M."/>
            <person name="Uno Y."/>
            <person name="Kwon T."/>
            <person name="Chapman J.A."/>
            <person name="Toyoda A."/>
            <person name="Takahashi S."/>
            <person name="Fukui A."/>
            <person name="Hikosaka A."/>
            <person name="Suzuki A."/>
            <person name="Kondo M."/>
            <person name="van Heeringen S.J."/>
            <person name="Quigley I."/>
            <person name="Heinz S."/>
            <person name="Ogino H."/>
            <person name="Ochi H."/>
            <person name="Hellsten U."/>
            <person name="Lyons J.B."/>
            <person name="Simakov O."/>
            <person name="Putnam N."/>
            <person name="Stites J."/>
            <person name="Kuroki Y."/>
            <person name="Tanaka T."/>
            <person name="Michiue T."/>
            <person name="Watanabe M."/>
            <person name="Bogdanovic O."/>
            <person name="Lister R."/>
            <person name="Georgiou G."/>
            <person name="Paranjpe S.S."/>
            <person name="van Kruijsbergen I."/>
            <person name="Shu S."/>
            <person name="Carlson J."/>
            <person name="Kinoshita T."/>
            <person name="Ohta Y."/>
            <person name="Mawaribuchi S."/>
            <person name="Jenkins J."/>
            <person name="Grimwood J."/>
            <person name="Schmutz J."/>
            <person name="Mitros T."/>
            <person name="Mozaffari S.V."/>
            <person name="Suzuki Y."/>
            <person name="Haramoto Y."/>
            <person name="Yamamoto T.S."/>
            <person name="Takagi C."/>
            <person name="Heald R."/>
            <person name="Miller K."/>
            <person name="Haudenschild C."/>
            <person name="Kitzman J."/>
            <person name="Nakayama T."/>
            <person name="Izutsu Y."/>
            <person name="Robert J."/>
            <person name="Fortriede J."/>
            <person name="Burns K."/>
            <person name="Lotay V."/>
            <person name="Karimi K."/>
            <person name="Yasuoka Y."/>
            <person name="Dichmann D.S."/>
            <person name="Flajnik M.F."/>
            <person name="Houston D.W."/>
            <person name="Shendure J."/>
            <person name="DuPasquier L."/>
            <person name="Vize P.D."/>
            <person name="Zorn A.M."/>
            <person name="Ito M."/>
            <person name="Marcotte E.M."/>
            <person name="Wallingford J.B."/>
            <person name="Ito Y."/>
            <person name="Asashima M."/>
            <person name="Ueno N."/>
            <person name="Matsuda Y."/>
            <person name="Veenstra G.J."/>
            <person name="Fujiyama A."/>
            <person name="Harland R.M."/>
            <person name="Taira M."/>
            <person name="Rokhsar D.S."/>
        </authorList>
    </citation>
    <scope>NUCLEOTIDE SEQUENCE [LARGE SCALE GENOMIC DNA]</scope>
    <source>
        <strain evidence="2">J</strain>
    </source>
</reference>
<accession>A0A974I5T9</accession>
<gene>
    <name evidence="1" type="ORF">XELAEV_18008157mg</name>
</gene>
<dbReference type="EMBL" id="CM004466">
    <property type="protein sequence ID" value="OCU02394.1"/>
    <property type="molecule type" value="Genomic_DNA"/>
</dbReference>
<protein>
    <submittedName>
        <fullName evidence="1">Uncharacterized protein</fullName>
    </submittedName>
</protein>
<dbReference type="AlphaFoldDB" id="A0A974I5T9"/>
<dbReference type="Proteomes" id="UP000694892">
    <property type="component" value="Chromosome 1L"/>
</dbReference>
<evidence type="ECO:0000313" key="1">
    <source>
        <dbReference type="EMBL" id="OCU02394.1"/>
    </source>
</evidence>
<organism evidence="1 2">
    <name type="scientific">Xenopus laevis</name>
    <name type="common">African clawed frog</name>
    <dbReference type="NCBI Taxonomy" id="8355"/>
    <lineage>
        <taxon>Eukaryota</taxon>
        <taxon>Metazoa</taxon>
        <taxon>Chordata</taxon>
        <taxon>Craniata</taxon>
        <taxon>Vertebrata</taxon>
        <taxon>Euteleostomi</taxon>
        <taxon>Amphibia</taxon>
        <taxon>Batrachia</taxon>
        <taxon>Anura</taxon>
        <taxon>Pipoidea</taxon>
        <taxon>Pipidae</taxon>
        <taxon>Xenopodinae</taxon>
        <taxon>Xenopus</taxon>
        <taxon>Xenopus</taxon>
    </lineage>
</organism>
<proteinExistence type="predicted"/>
<name>A0A974I5T9_XENLA</name>
<sequence length="107" mass="12026">MMALTLSAIFKLSINPDPLSFLLGLPLTALKTSDSNKLATHILMAAKTLRAAKWKSTYLPNQQALITKVKWIRNMETIRAYLQGTGYKNALLWLPWAEFETAQTDSD</sequence>
<evidence type="ECO:0000313" key="2">
    <source>
        <dbReference type="Proteomes" id="UP000694892"/>
    </source>
</evidence>